<evidence type="ECO:0000256" key="2">
    <source>
        <dbReference type="ARBA" id="ARBA00022654"/>
    </source>
</evidence>
<organism evidence="9 10">
    <name type="scientific">Romboutsia faecis</name>
    <dbReference type="NCBI Taxonomy" id="2764597"/>
    <lineage>
        <taxon>Bacteria</taxon>
        <taxon>Bacillati</taxon>
        <taxon>Bacillota</taxon>
        <taxon>Clostridia</taxon>
        <taxon>Peptostreptococcales</taxon>
        <taxon>Peptostreptococcaceae</taxon>
        <taxon>Romboutsia</taxon>
    </lineage>
</organism>
<evidence type="ECO:0000256" key="1">
    <source>
        <dbReference type="ARBA" id="ARBA00022475"/>
    </source>
</evidence>
<name>A0ABR7JS45_9FIRM</name>
<keyword evidence="7 8" id="KW-0472">Membrane</keyword>
<evidence type="ECO:0000256" key="7">
    <source>
        <dbReference type="ARBA" id="ARBA00023136"/>
    </source>
</evidence>
<dbReference type="InterPro" id="IPR006741">
    <property type="entry name" value="AgrB"/>
</dbReference>
<comment type="caution">
    <text evidence="9">The sequence shown here is derived from an EMBL/GenBank/DDBJ whole genome shotgun (WGS) entry which is preliminary data.</text>
</comment>
<keyword evidence="4 8" id="KW-0812">Transmembrane</keyword>
<feature type="transmembrane region" description="Helical" evidence="8">
    <location>
        <begin position="82"/>
        <end position="98"/>
    </location>
</feature>
<reference evidence="9 10" key="1">
    <citation type="submission" date="2020-08" db="EMBL/GenBank/DDBJ databases">
        <authorList>
            <person name="Liu C."/>
            <person name="Sun Q."/>
        </authorList>
    </citation>
    <scope>NUCLEOTIDE SEQUENCE [LARGE SCALE GENOMIC DNA]</scope>
    <source>
        <strain evidence="9 10">NSJ-18</strain>
    </source>
</reference>
<dbReference type="EMBL" id="JACRWE010000006">
    <property type="protein sequence ID" value="MBC5997740.1"/>
    <property type="molecule type" value="Genomic_DNA"/>
</dbReference>
<keyword evidence="10" id="KW-1185">Reference proteome</keyword>
<dbReference type="Pfam" id="PF04647">
    <property type="entry name" value="AgrB"/>
    <property type="match status" value="1"/>
</dbReference>
<evidence type="ECO:0000256" key="5">
    <source>
        <dbReference type="ARBA" id="ARBA00022801"/>
    </source>
</evidence>
<keyword evidence="6 8" id="KW-1133">Transmembrane helix</keyword>
<accession>A0ABR7JS45</accession>
<evidence type="ECO:0000256" key="3">
    <source>
        <dbReference type="ARBA" id="ARBA00022670"/>
    </source>
</evidence>
<protein>
    <submittedName>
        <fullName evidence="9">Accessory gene regulator B family protein</fullName>
    </submittedName>
</protein>
<evidence type="ECO:0000256" key="6">
    <source>
        <dbReference type="ARBA" id="ARBA00022989"/>
    </source>
</evidence>
<keyword evidence="2" id="KW-0673">Quorum sensing</keyword>
<dbReference type="RefSeq" id="WP_153973209.1">
    <property type="nucleotide sequence ID" value="NZ_JACRWE010000006.1"/>
</dbReference>
<sequence>MLRKKLDYFVEDICKYNNFTQDKTEEIQYVMRLMMYEMLKIIAIIIIFSMLGYFKEVVLIIFTMVCVKPFTGGYHETSQKRCLIATTTLCCLTILIAKNSNLNLVSTILISSINIFCIYHQAPIVNKCMPITRSSLIKKNNKIALINSIILSMISIFIIKYRVYSNIITWTLTINVCLMFNSKKHGEV</sequence>
<evidence type="ECO:0000313" key="10">
    <source>
        <dbReference type="Proteomes" id="UP000609849"/>
    </source>
</evidence>
<dbReference type="SMART" id="SM00793">
    <property type="entry name" value="AgrB"/>
    <property type="match status" value="1"/>
</dbReference>
<feature type="transmembrane region" description="Helical" evidence="8">
    <location>
        <begin position="41"/>
        <end position="70"/>
    </location>
</feature>
<keyword evidence="5" id="KW-0378">Hydrolase</keyword>
<dbReference type="Proteomes" id="UP000609849">
    <property type="component" value="Unassembled WGS sequence"/>
</dbReference>
<keyword evidence="3" id="KW-0645">Protease</keyword>
<proteinExistence type="predicted"/>
<evidence type="ECO:0000256" key="8">
    <source>
        <dbReference type="SAM" id="Phobius"/>
    </source>
</evidence>
<feature type="transmembrane region" description="Helical" evidence="8">
    <location>
        <begin position="143"/>
        <end position="161"/>
    </location>
</feature>
<gene>
    <name evidence="9" type="ORF">H8923_13285</name>
</gene>
<evidence type="ECO:0000313" key="9">
    <source>
        <dbReference type="EMBL" id="MBC5997740.1"/>
    </source>
</evidence>
<keyword evidence="1" id="KW-1003">Cell membrane</keyword>
<evidence type="ECO:0000256" key="4">
    <source>
        <dbReference type="ARBA" id="ARBA00022692"/>
    </source>
</evidence>